<accession>A0A818Z3H4</accession>
<dbReference type="InterPro" id="IPR001258">
    <property type="entry name" value="NHL_repeat"/>
</dbReference>
<dbReference type="InterPro" id="IPR050952">
    <property type="entry name" value="TRIM-NHL_E3_ligases"/>
</dbReference>
<dbReference type="CDD" id="cd05819">
    <property type="entry name" value="NHL"/>
    <property type="match status" value="1"/>
</dbReference>
<dbReference type="EMBL" id="CAJOBG010000130">
    <property type="protein sequence ID" value="CAF3763151.1"/>
    <property type="molecule type" value="Genomic_DNA"/>
</dbReference>
<dbReference type="Pfam" id="PF01436">
    <property type="entry name" value="NHL"/>
    <property type="match status" value="2"/>
</dbReference>
<evidence type="ECO:0000313" key="3">
    <source>
        <dbReference type="EMBL" id="CAF3763151.1"/>
    </source>
</evidence>
<dbReference type="PANTHER" id="PTHR24104:SF25">
    <property type="entry name" value="PROTEIN LIN-41"/>
    <property type="match status" value="1"/>
</dbReference>
<keyword evidence="1" id="KW-0677">Repeat</keyword>
<gene>
    <name evidence="3" type="ORF">OVN521_LOCUS1804</name>
</gene>
<dbReference type="AlphaFoldDB" id="A0A818Z3H4"/>
<dbReference type="GO" id="GO:0008270">
    <property type="term" value="F:zinc ion binding"/>
    <property type="evidence" value="ECO:0007669"/>
    <property type="project" value="UniProtKB-KW"/>
</dbReference>
<evidence type="ECO:0000256" key="2">
    <source>
        <dbReference type="PROSITE-ProRule" id="PRU00504"/>
    </source>
</evidence>
<dbReference type="PROSITE" id="PS51125">
    <property type="entry name" value="NHL"/>
    <property type="match status" value="1"/>
</dbReference>
<evidence type="ECO:0000313" key="4">
    <source>
        <dbReference type="Proteomes" id="UP000663866"/>
    </source>
</evidence>
<dbReference type="Proteomes" id="UP000663866">
    <property type="component" value="Unassembled WGS sequence"/>
</dbReference>
<comment type="caution">
    <text evidence="3">The sequence shown here is derived from an EMBL/GenBank/DDBJ whole genome shotgun (WGS) entry which is preliminary data.</text>
</comment>
<evidence type="ECO:0000256" key="1">
    <source>
        <dbReference type="ARBA" id="ARBA00022737"/>
    </source>
</evidence>
<protein>
    <recommendedName>
        <fullName evidence="5">NHL repeat containing protein</fullName>
    </recommendedName>
</protein>
<name>A0A818Z3H4_9BILA</name>
<reference evidence="3" key="1">
    <citation type="submission" date="2021-02" db="EMBL/GenBank/DDBJ databases">
        <authorList>
            <person name="Nowell W R."/>
        </authorList>
    </citation>
    <scope>NUCLEOTIDE SEQUENCE</scope>
</reference>
<feature type="repeat" description="NHL" evidence="2">
    <location>
        <begin position="1"/>
        <end position="45"/>
    </location>
</feature>
<dbReference type="PANTHER" id="PTHR24104">
    <property type="entry name" value="E3 UBIQUITIN-PROTEIN LIGASE NHLRC1-RELATED"/>
    <property type="match status" value="1"/>
</dbReference>
<proteinExistence type="predicted"/>
<sequence>AGKIDQSGSTAELLSFPQGLYVTRTDDDIYVVDSANSRIQKWSKNSQQGITVAGLKNGIAGNDSTSLQNLINVFVDELTKVIYVADTYNHRIVRWLLNAIKGDVIADIGSQGNGIDQLNQPDDFTFGSNGNLYVADLSNNRIQLFRLKENNLCSSAVSGLSPL</sequence>
<dbReference type="SUPFAM" id="SSF101898">
    <property type="entry name" value="NHL repeat"/>
    <property type="match status" value="1"/>
</dbReference>
<feature type="non-terminal residue" evidence="3">
    <location>
        <position position="1"/>
    </location>
</feature>
<dbReference type="InterPro" id="IPR011042">
    <property type="entry name" value="6-blade_b-propeller_TolB-like"/>
</dbReference>
<dbReference type="Gene3D" id="2.120.10.30">
    <property type="entry name" value="TolB, C-terminal domain"/>
    <property type="match status" value="1"/>
</dbReference>
<evidence type="ECO:0008006" key="5">
    <source>
        <dbReference type="Google" id="ProtNLM"/>
    </source>
</evidence>
<keyword evidence="4" id="KW-1185">Reference proteome</keyword>
<organism evidence="3 4">
    <name type="scientific">Rotaria magnacalcarata</name>
    <dbReference type="NCBI Taxonomy" id="392030"/>
    <lineage>
        <taxon>Eukaryota</taxon>
        <taxon>Metazoa</taxon>
        <taxon>Spiralia</taxon>
        <taxon>Gnathifera</taxon>
        <taxon>Rotifera</taxon>
        <taxon>Eurotatoria</taxon>
        <taxon>Bdelloidea</taxon>
        <taxon>Philodinida</taxon>
        <taxon>Philodinidae</taxon>
        <taxon>Rotaria</taxon>
    </lineage>
</organism>